<keyword evidence="3" id="KW-1185">Reference proteome</keyword>
<proteinExistence type="predicted"/>
<evidence type="ECO:0000256" key="1">
    <source>
        <dbReference type="SAM" id="MobiDB-lite"/>
    </source>
</evidence>
<protein>
    <submittedName>
        <fullName evidence="2">Uncharacterized protein</fullName>
    </submittedName>
</protein>
<dbReference type="EMBL" id="JBFTWV010000018">
    <property type="protein sequence ID" value="KAL2797509.1"/>
    <property type="molecule type" value="Genomic_DNA"/>
</dbReference>
<organism evidence="2 3">
    <name type="scientific">Aspergillus keveii</name>
    <dbReference type="NCBI Taxonomy" id="714993"/>
    <lineage>
        <taxon>Eukaryota</taxon>
        <taxon>Fungi</taxon>
        <taxon>Dikarya</taxon>
        <taxon>Ascomycota</taxon>
        <taxon>Pezizomycotina</taxon>
        <taxon>Eurotiomycetes</taxon>
        <taxon>Eurotiomycetidae</taxon>
        <taxon>Eurotiales</taxon>
        <taxon>Aspergillaceae</taxon>
        <taxon>Aspergillus</taxon>
        <taxon>Aspergillus subgen. Nidulantes</taxon>
    </lineage>
</organism>
<dbReference type="Proteomes" id="UP001610563">
    <property type="component" value="Unassembled WGS sequence"/>
</dbReference>
<feature type="region of interest" description="Disordered" evidence="1">
    <location>
        <begin position="142"/>
        <end position="165"/>
    </location>
</feature>
<evidence type="ECO:0000313" key="3">
    <source>
        <dbReference type="Proteomes" id="UP001610563"/>
    </source>
</evidence>
<accession>A0ABR4GEN1</accession>
<comment type="caution">
    <text evidence="2">The sequence shown here is derived from an EMBL/GenBank/DDBJ whole genome shotgun (WGS) entry which is preliminary data.</text>
</comment>
<sequence>MPGRQKLSYVEGYQLLSADRVPDYSALASKIGSTFGVILNDYSRKSPIPDPESMLAAKVLAAIPTPKSIYPSGIELCEALVPVMRPDCTPTPSIARAELSYDYSLRHFAEDITPYVRAIVAFDLRLEQYRLELSRLLSGNGRGTKRVRTTRASRAALEGGSKSETRKERWFSPTINVPRILATGQKEWQDLLVQNGYFTVPVVGEQRTRENSEPISESASDIA</sequence>
<gene>
    <name evidence="2" type="ORF">BJX66DRAFT_334829</name>
</gene>
<reference evidence="2 3" key="1">
    <citation type="submission" date="2024-07" db="EMBL/GenBank/DDBJ databases">
        <title>Section-level genome sequencing and comparative genomics of Aspergillus sections Usti and Cavernicolus.</title>
        <authorList>
            <consortium name="Lawrence Berkeley National Laboratory"/>
            <person name="Nybo J.L."/>
            <person name="Vesth T.C."/>
            <person name="Theobald S."/>
            <person name="Frisvad J.C."/>
            <person name="Larsen T.O."/>
            <person name="Kjaerboelling I."/>
            <person name="Rothschild-Mancinelli K."/>
            <person name="Lyhne E.K."/>
            <person name="Kogle M.E."/>
            <person name="Barry K."/>
            <person name="Clum A."/>
            <person name="Na H."/>
            <person name="Ledsgaard L."/>
            <person name="Lin J."/>
            <person name="Lipzen A."/>
            <person name="Kuo A."/>
            <person name="Riley R."/>
            <person name="Mondo S."/>
            <person name="Labutti K."/>
            <person name="Haridas S."/>
            <person name="Pangalinan J."/>
            <person name="Salamov A.A."/>
            <person name="Simmons B.A."/>
            <person name="Magnuson J.K."/>
            <person name="Chen J."/>
            <person name="Drula E."/>
            <person name="Henrissat B."/>
            <person name="Wiebenga A."/>
            <person name="Lubbers R.J."/>
            <person name="Gomes A.C."/>
            <person name="Makela M.R."/>
            <person name="Stajich J."/>
            <person name="Grigoriev I.V."/>
            <person name="Mortensen U.H."/>
            <person name="De Vries R.P."/>
            <person name="Baker S.E."/>
            <person name="Andersen M.R."/>
        </authorList>
    </citation>
    <scope>NUCLEOTIDE SEQUENCE [LARGE SCALE GENOMIC DNA]</scope>
    <source>
        <strain evidence="2 3">CBS 209.92</strain>
    </source>
</reference>
<name>A0ABR4GEN1_9EURO</name>
<evidence type="ECO:0000313" key="2">
    <source>
        <dbReference type="EMBL" id="KAL2797509.1"/>
    </source>
</evidence>